<evidence type="ECO:0000259" key="1">
    <source>
        <dbReference type="PROSITE" id="PS50995"/>
    </source>
</evidence>
<feature type="domain" description="HTH marR-type" evidence="1">
    <location>
        <begin position="7"/>
        <end position="143"/>
    </location>
</feature>
<dbReference type="PROSITE" id="PS50995">
    <property type="entry name" value="HTH_MARR_2"/>
    <property type="match status" value="1"/>
</dbReference>
<dbReference type="Pfam" id="PF12802">
    <property type="entry name" value="MarR_2"/>
    <property type="match status" value="1"/>
</dbReference>
<dbReference type="GO" id="GO:0003700">
    <property type="term" value="F:DNA-binding transcription factor activity"/>
    <property type="evidence" value="ECO:0007669"/>
    <property type="project" value="InterPro"/>
</dbReference>
<sequence length="155" mass="16865">MDQQQRRAEVVRRVRALAATTTELGRAFARSRGMHTTDAAAVVEILTAEGRGEPLTPARLAERVSLTTGATSTLLNRLEQAGHVVRTREHRDRRVVTLRSTPGIHEEAESFYAPLGVDLDAALGEFSAAELDVAAAVVARLQEAMAHHVEPVKPR</sequence>
<dbReference type="InterPro" id="IPR039422">
    <property type="entry name" value="MarR/SlyA-like"/>
</dbReference>
<reference evidence="2" key="1">
    <citation type="journal article" date="2014" name="Int. J. Syst. Evol. Microbiol.">
        <title>Complete genome sequence of Corynebacterium casei LMG S-19264T (=DSM 44701T), isolated from a smear-ripened cheese.</title>
        <authorList>
            <consortium name="US DOE Joint Genome Institute (JGI-PGF)"/>
            <person name="Walter F."/>
            <person name="Albersmeier A."/>
            <person name="Kalinowski J."/>
            <person name="Ruckert C."/>
        </authorList>
    </citation>
    <scope>NUCLEOTIDE SEQUENCE</scope>
    <source>
        <strain evidence="2">CGMCC 1.16067</strain>
    </source>
</reference>
<dbReference type="EMBL" id="BMKQ01000001">
    <property type="protein sequence ID" value="GGF51303.1"/>
    <property type="molecule type" value="Genomic_DNA"/>
</dbReference>
<gene>
    <name evidence="2" type="ORF">GCM10011519_26640</name>
</gene>
<dbReference type="PANTHER" id="PTHR33164:SF106">
    <property type="entry name" value="TRANSCRIPTIONAL REGULATORY PROTEIN"/>
    <property type="match status" value="1"/>
</dbReference>
<dbReference type="Gene3D" id="1.10.10.10">
    <property type="entry name" value="Winged helix-like DNA-binding domain superfamily/Winged helix DNA-binding domain"/>
    <property type="match status" value="1"/>
</dbReference>
<evidence type="ECO:0000313" key="2">
    <source>
        <dbReference type="EMBL" id="GGF51303.1"/>
    </source>
</evidence>
<dbReference type="Proteomes" id="UP000649179">
    <property type="component" value="Unassembled WGS sequence"/>
</dbReference>
<evidence type="ECO:0000313" key="3">
    <source>
        <dbReference type="Proteomes" id="UP000649179"/>
    </source>
</evidence>
<dbReference type="InterPro" id="IPR036390">
    <property type="entry name" value="WH_DNA-bd_sf"/>
</dbReference>
<dbReference type="InterPro" id="IPR000835">
    <property type="entry name" value="HTH_MarR-typ"/>
</dbReference>
<reference evidence="2" key="2">
    <citation type="submission" date="2020-09" db="EMBL/GenBank/DDBJ databases">
        <authorList>
            <person name="Sun Q."/>
            <person name="Zhou Y."/>
        </authorList>
    </citation>
    <scope>NUCLEOTIDE SEQUENCE</scope>
    <source>
        <strain evidence="2">CGMCC 1.16067</strain>
    </source>
</reference>
<dbReference type="RefSeq" id="WP_229660854.1">
    <property type="nucleotide sequence ID" value="NZ_BMKQ01000001.1"/>
</dbReference>
<name>A0A917BLX2_9ACTN</name>
<dbReference type="SMART" id="SM00347">
    <property type="entry name" value="HTH_MARR"/>
    <property type="match status" value="1"/>
</dbReference>
<comment type="caution">
    <text evidence="2">The sequence shown here is derived from an EMBL/GenBank/DDBJ whole genome shotgun (WGS) entry which is preliminary data.</text>
</comment>
<organism evidence="2 3">
    <name type="scientific">Marmoricola endophyticus</name>
    <dbReference type="NCBI Taxonomy" id="2040280"/>
    <lineage>
        <taxon>Bacteria</taxon>
        <taxon>Bacillati</taxon>
        <taxon>Actinomycetota</taxon>
        <taxon>Actinomycetes</taxon>
        <taxon>Propionibacteriales</taxon>
        <taxon>Nocardioidaceae</taxon>
        <taxon>Marmoricola</taxon>
    </lineage>
</organism>
<dbReference type="SUPFAM" id="SSF46785">
    <property type="entry name" value="Winged helix' DNA-binding domain"/>
    <property type="match status" value="1"/>
</dbReference>
<accession>A0A917BLX2</accession>
<dbReference type="InterPro" id="IPR036388">
    <property type="entry name" value="WH-like_DNA-bd_sf"/>
</dbReference>
<protein>
    <recommendedName>
        <fullName evidence="1">HTH marR-type domain-containing protein</fullName>
    </recommendedName>
</protein>
<dbReference type="AlphaFoldDB" id="A0A917BLX2"/>
<dbReference type="PANTHER" id="PTHR33164">
    <property type="entry name" value="TRANSCRIPTIONAL REGULATOR, MARR FAMILY"/>
    <property type="match status" value="1"/>
</dbReference>
<dbReference type="GO" id="GO:0006950">
    <property type="term" value="P:response to stress"/>
    <property type="evidence" value="ECO:0007669"/>
    <property type="project" value="TreeGrafter"/>
</dbReference>
<proteinExistence type="predicted"/>
<keyword evidence="3" id="KW-1185">Reference proteome</keyword>